<protein>
    <recommendedName>
        <fullName evidence="2">TIGR02453 family protein</fullName>
    </recommendedName>
</protein>
<dbReference type="NCBIfam" id="TIGR02453">
    <property type="entry name" value="TIGR02453 family protein"/>
    <property type="match status" value="1"/>
</dbReference>
<dbReference type="InterPro" id="IPR012808">
    <property type="entry name" value="CHP02453"/>
</dbReference>
<dbReference type="Pfam" id="PF09365">
    <property type="entry name" value="DUF2461"/>
    <property type="match status" value="1"/>
</dbReference>
<dbReference type="InterPro" id="IPR015996">
    <property type="entry name" value="UCP028451"/>
</dbReference>
<dbReference type="PIRSF" id="PIRSF028451">
    <property type="entry name" value="UCP028451"/>
    <property type="match status" value="1"/>
</dbReference>
<gene>
    <name evidence="1" type="ORF">MNBD_ALPHA02-398</name>
</gene>
<evidence type="ECO:0000313" key="1">
    <source>
        <dbReference type="EMBL" id="VAV95561.1"/>
    </source>
</evidence>
<name>A0A3B0RWY4_9ZZZZ</name>
<dbReference type="EMBL" id="UOED01000102">
    <property type="protein sequence ID" value="VAV95561.1"/>
    <property type="molecule type" value="Genomic_DNA"/>
</dbReference>
<evidence type="ECO:0008006" key="2">
    <source>
        <dbReference type="Google" id="ProtNLM"/>
    </source>
</evidence>
<proteinExistence type="predicted"/>
<reference evidence="1" key="1">
    <citation type="submission" date="2018-06" db="EMBL/GenBank/DDBJ databases">
        <authorList>
            <person name="Zhirakovskaya E."/>
        </authorList>
    </citation>
    <scope>NUCLEOTIDE SEQUENCE</scope>
</reference>
<accession>A0A3B0RWY4</accession>
<dbReference type="PANTHER" id="PTHR36452">
    <property type="entry name" value="CHROMOSOME 12, WHOLE GENOME SHOTGUN SEQUENCE"/>
    <property type="match status" value="1"/>
</dbReference>
<dbReference type="AlphaFoldDB" id="A0A3B0RWY4"/>
<organism evidence="1">
    <name type="scientific">hydrothermal vent metagenome</name>
    <dbReference type="NCBI Taxonomy" id="652676"/>
    <lineage>
        <taxon>unclassified sequences</taxon>
        <taxon>metagenomes</taxon>
        <taxon>ecological metagenomes</taxon>
    </lineage>
</organism>
<dbReference type="PANTHER" id="PTHR36452:SF1">
    <property type="entry name" value="DUF2461 DOMAIN-CONTAINING PROTEIN"/>
    <property type="match status" value="1"/>
</dbReference>
<sequence length="232" mass="26444">MNDEFTGFNEDFWLFFRELKQNNNREWFAENKARYQDKIVGPVSAFISAIAPLLREISPHYNADPRPNKGSMFRIYRDVRFSKDKRPYKEHAAAQFRHRMGKDAHAPGFYVHLEEGNLRYGGGIWAPPGDALGKIRQRIVGKPKKWQAIIEDPAILEKCGGIRGDGLKRPPRGFDVDAPHLEDIKRKSFFAIKDTSNMDIAGTAAFVDEVIETFEAATPLMHFISDAVSAEF</sequence>